<sequence length="62" mass="7314">MEELLPKKLSFSLKELEELGFIKIPTAKKLIRLKKLESFKIGVKHFVLRDNVLKYIKNNTIE</sequence>
<dbReference type="RefSeq" id="WP_151943300.1">
    <property type="nucleotide sequence ID" value="NZ_CABVRB010000015.1"/>
</dbReference>
<gene>
    <name evidence="1" type="ORF">PJV93_11300</name>
</gene>
<comment type="caution">
    <text evidence="1">The sequence shown here is derived from an EMBL/GenBank/DDBJ whole genome shotgun (WGS) entry which is preliminary data.</text>
</comment>
<organism evidence="1 2">
    <name type="scientific">Aliarcobacter butzleri</name>
    <dbReference type="NCBI Taxonomy" id="28197"/>
    <lineage>
        <taxon>Bacteria</taxon>
        <taxon>Pseudomonadati</taxon>
        <taxon>Campylobacterota</taxon>
        <taxon>Epsilonproteobacteria</taxon>
        <taxon>Campylobacterales</taxon>
        <taxon>Arcobacteraceae</taxon>
        <taxon>Aliarcobacter</taxon>
    </lineage>
</organism>
<evidence type="ECO:0000313" key="2">
    <source>
        <dbReference type="Proteomes" id="UP001170364"/>
    </source>
</evidence>
<dbReference type="Proteomes" id="UP001170364">
    <property type="component" value="Unassembled WGS sequence"/>
</dbReference>
<dbReference type="EMBL" id="JAQJJG010000021">
    <property type="protein sequence ID" value="MDN5124493.1"/>
    <property type="molecule type" value="Genomic_DNA"/>
</dbReference>
<name>A0AAW7QDL0_9BACT</name>
<reference evidence="1" key="1">
    <citation type="journal article" date="2023" name="Microorganisms">
        <title>Genomic Characterization of Arcobacter butzleri Strains Isolated from Various Sources in Lithuania.</title>
        <authorList>
            <person name="Uljanovas D."/>
            <person name="Golz G."/>
            <person name="Fleischmann S."/>
            <person name="Kudirkiene E."/>
            <person name="Kasetiene N."/>
            <person name="Grineviciene A."/>
            <person name="Tamuleviciene E."/>
            <person name="Aksomaitiene J."/>
            <person name="Alter T."/>
            <person name="Malakauskas M."/>
        </authorList>
    </citation>
    <scope>NUCLEOTIDE SEQUENCE</scope>
    <source>
        <strain evidence="1">S41</strain>
    </source>
</reference>
<accession>A0AAW7QDL0</accession>
<proteinExistence type="predicted"/>
<evidence type="ECO:0008006" key="3">
    <source>
        <dbReference type="Google" id="ProtNLM"/>
    </source>
</evidence>
<protein>
    <recommendedName>
        <fullName evidence="3">Helix-turn-helix domain-containing protein</fullName>
    </recommendedName>
</protein>
<dbReference type="AlphaFoldDB" id="A0AAW7QDL0"/>
<evidence type="ECO:0000313" key="1">
    <source>
        <dbReference type="EMBL" id="MDN5124493.1"/>
    </source>
</evidence>
<reference evidence="1" key="2">
    <citation type="submission" date="2023-01" db="EMBL/GenBank/DDBJ databases">
        <authorList>
            <person name="Uljanovas D."/>
        </authorList>
    </citation>
    <scope>NUCLEOTIDE SEQUENCE</scope>
    <source>
        <strain evidence="1">S41</strain>
    </source>
</reference>